<reference evidence="3" key="1">
    <citation type="submission" date="2014-06" db="EMBL/GenBank/DDBJ databases">
        <title>Key roles for freshwater Actinobacteria revealed by deep metagenomic sequencing.</title>
        <authorList>
            <person name="Ghai R."/>
            <person name="Mizuno C.M."/>
            <person name="Picazo A."/>
            <person name="Camacho A."/>
            <person name="Rodriguez-Valera F."/>
        </authorList>
    </citation>
    <scope>NUCLEOTIDE SEQUENCE</scope>
</reference>
<dbReference type="PANTHER" id="PTHR30627:SF24">
    <property type="entry name" value="PENICILLIN-BINDING PROTEIN 4B"/>
    <property type="match status" value="1"/>
</dbReference>
<dbReference type="InterPro" id="IPR001460">
    <property type="entry name" value="PCN-bd_Tpept"/>
</dbReference>
<gene>
    <name evidence="3" type="ORF">GM51_10410</name>
</gene>
<dbReference type="Gene3D" id="3.40.710.10">
    <property type="entry name" value="DD-peptidase/beta-lactamase superfamily"/>
    <property type="match status" value="1"/>
</dbReference>
<dbReference type="EMBL" id="JNSL01000061">
    <property type="protein sequence ID" value="KGA17442.1"/>
    <property type="molecule type" value="Genomic_DNA"/>
</dbReference>
<dbReference type="GO" id="GO:0005886">
    <property type="term" value="C:plasma membrane"/>
    <property type="evidence" value="ECO:0007669"/>
    <property type="project" value="TreeGrafter"/>
</dbReference>
<evidence type="ECO:0000259" key="2">
    <source>
        <dbReference type="Pfam" id="PF21922"/>
    </source>
</evidence>
<accession>A0A094Q281</accession>
<dbReference type="GO" id="GO:0071972">
    <property type="term" value="F:peptidoglycan L,D-transpeptidase activity"/>
    <property type="evidence" value="ECO:0007669"/>
    <property type="project" value="TreeGrafter"/>
</dbReference>
<protein>
    <submittedName>
        <fullName evidence="3">Uncharacterized protein</fullName>
    </submittedName>
</protein>
<dbReference type="Pfam" id="PF00905">
    <property type="entry name" value="Transpeptidase"/>
    <property type="match status" value="1"/>
</dbReference>
<dbReference type="AlphaFoldDB" id="A0A094Q281"/>
<dbReference type="PANTHER" id="PTHR30627">
    <property type="entry name" value="PEPTIDOGLYCAN D,D-TRANSPEPTIDASE"/>
    <property type="match status" value="1"/>
</dbReference>
<dbReference type="GO" id="GO:0071555">
    <property type="term" value="P:cell wall organization"/>
    <property type="evidence" value="ECO:0007669"/>
    <property type="project" value="TreeGrafter"/>
</dbReference>
<dbReference type="InterPro" id="IPR050515">
    <property type="entry name" value="Beta-lactam/transpept"/>
</dbReference>
<proteinExistence type="predicted"/>
<dbReference type="GO" id="GO:0008658">
    <property type="term" value="F:penicillin binding"/>
    <property type="evidence" value="ECO:0007669"/>
    <property type="project" value="InterPro"/>
</dbReference>
<dbReference type="Gene3D" id="3.90.1310.10">
    <property type="entry name" value="Penicillin-binding protein 2a (Domain 2)"/>
    <property type="match status" value="1"/>
</dbReference>
<dbReference type="SUPFAM" id="SSF56601">
    <property type="entry name" value="beta-lactamase/transpeptidase-like"/>
    <property type="match status" value="1"/>
</dbReference>
<evidence type="ECO:0000313" key="3">
    <source>
        <dbReference type="EMBL" id="KGA17442.1"/>
    </source>
</evidence>
<feature type="domain" description="Penicillin binding protein A dimerisation" evidence="2">
    <location>
        <begin position="52"/>
        <end position="134"/>
    </location>
</feature>
<organism evidence="3">
    <name type="scientific">freshwater metagenome</name>
    <dbReference type="NCBI Taxonomy" id="449393"/>
    <lineage>
        <taxon>unclassified sequences</taxon>
        <taxon>metagenomes</taxon>
        <taxon>ecological metagenomes</taxon>
    </lineage>
</organism>
<feature type="domain" description="Penicillin-binding protein transpeptidase" evidence="1">
    <location>
        <begin position="155"/>
        <end position="476"/>
    </location>
</feature>
<sequence length="482" mass="50945">MIRQINRVTAVIIFLLLALIINISYIQVFNARELRGQPGNQRVILTEYSRERGPILLGSQSIAESTPTLDALKYLRSYPDKSIFAPITGFYSVLYGATGIEDESNDVLAGNDSRFFVDRLQQLFANREPKGGAVRLTIDPAAQTAAMKALNGRTGAVVAIDPTTGAILALASSPSFDPNLLSSHDAAEIQMNYEELDADPEQPMLNRPLAMTLPPGSTFKLVTAAAALESGRYNATTQLPGPKEINLPGTDVQLGNWNDKSCGPDDITTLQQALEISCNTAFAWLGMEIGATAIGDQAKKFGFESQFNVPMSAAISRFPIDPNQPQTAMSAIGQFDVRASTLQMALVAAGIANDGVVMKPYLVSQLLGTDLTVLQSTNPVAFGRAMKSENAKILRDMMVGVVENGTASRARISGIAVGGKTGTAENVPGDPAHAWFVGIAPAEGAKIAIAVVLQNGGGATEVSGNALAAPIATAVMRAILKQ</sequence>
<dbReference type="Pfam" id="PF21922">
    <property type="entry name" value="PBP_dimer_2"/>
    <property type="match status" value="1"/>
</dbReference>
<comment type="caution">
    <text evidence="3">The sequence shown here is derived from an EMBL/GenBank/DDBJ whole genome shotgun (WGS) entry which is preliminary data.</text>
</comment>
<name>A0A094Q281_9ZZZZ</name>
<dbReference type="InterPro" id="IPR054120">
    <property type="entry name" value="PBPA_dimer"/>
</dbReference>
<dbReference type="InterPro" id="IPR012338">
    <property type="entry name" value="Beta-lactam/transpept-like"/>
</dbReference>
<evidence type="ECO:0000259" key="1">
    <source>
        <dbReference type="Pfam" id="PF00905"/>
    </source>
</evidence>